<dbReference type="Pfam" id="PF21705">
    <property type="entry name" value="p55_CTD"/>
    <property type="match status" value="1"/>
</dbReference>
<dbReference type="EMBL" id="MT762117">
    <property type="protein sequence ID" value="QQO58784.1"/>
    <property type="molecule type" value="Genomic_RNA"/>
</dbReference>
<organism evidence="2">
    <name type="scientific">Emaravirus tritici</name>
    <dbReference type="NCBI Taxonomy" id="1980428"/>
    <lineage>
        <taxon>Viruses</taxon>
        <taxon>Riboviria</taxon>
        <taxon>Orthornavirae</taxon>
        <taxon>Negarnaviricota</taxon>
        <taxon>Polyploviricotina</taxon>
        <taxon>Bunyaviricetes</taxon>
        <taxon>Elliovirales</taxon>
        <taxon>Fimoviridae</taxon>
        <taxon>Emaravirus</taxon>
    </lineage>
</organism>
<evidence type="ECO:0000259" key="1">
    <source>
        <dbReference type="Pfam" id="PF21705"/>
    </source>
</evidence>
<evidence type="ECO:0000313" key="2">
    <source>
        <dbReference type="EMBL" id="QQO58784.1"/>
    </source>
</evidence>
<protein>
    <recommendedName>
        <fullName evidence="1">p55 C-terminal domain-containing protein</fullName>
    </recommendedName>
</protein>
<proteinExistence type="predicted"/>
<sequence length="491" mass="57650">MASVFKTIRDEKKKIKDEERKVLIEMEIRSRTQDLKAIKSLTKKCEMKLSDYHGRFLCCIDGPEVFNTCTKVTTWEPKSGKVRGINILGQYQELLENTILNEVVDNMGEDKLIYGVFEMLFLVDLVTLYEINPKELIKYAVDRFDDLIMQYRFQSVEKAISSCRNLYLFYKKFIKSDYKGTMKHFVLVEKCHIYSQMINNMDAITYLNINRKLYDLVIEFINNYQDGKSMLRLNNKLKSDDMERLKGAFNQLVEPINYQIEHRLEYLGRSCTGYETYELNNIPPPGFDKRNDFFYYKIPIPVTEYKSIIESISKNILNKDDIDEACYGSKYISKDFRIHVLNQYRKLNGTIKMDNLTLYLISFNLLDYCRIHRAPLETNFEPRVLVNVRAALRYAIADQKKVINELKDKDGYMINRIMHEDFPIVPVKYYDPARNIRPNMKVDKGACLVDFIDDCEQKKISFKNNISASSFISKGSVGMFMEHRVNGNEAV</sequence>
<reference evidence="2" key="1">
    <citation type="submission" date="2020-07" db="EMBL/GenBank/DDBJ databases">
        <authorList>
            <person name="Stenglein M."/>
            <person name="Albrecht T."/>
            <person name="Nachappa P."/>
        </authorList>
    </citation>
    <scope>NUCLEOTIDE SEQUENCE</scope>
    <source>
        <strain evidence="2">COPhil</strain>
    </source>
</reference>
<name>A0A7T8I170_9VIRU</name>
<feature type="domain" description="p55 C-terminal" evidence="1">
    <location>
        <begin position="290"/>
        <end position="365"/>
    </location>
</feature>
<dbReference type="InterPro" id="IPR048854">
    <property type="entry name" value="p55_CTD"/>
</dbReference>
<accession>A0A7T8I170</accession>